<dbReference type="InterPro" id="IPR006016">
    <property type="entry name" value="UspA"/>
</dbReference>
<comment type="caution">
    <text evidence="2">The sequence shown here is derived from an EMBL/GenBank/DDBJ whole genome shotgun (WGS) entry which is preliminary data.</text>
</comment>
<dbReference type="Pfam" id="PF00582">
    <property type="entry name" value="Usp"/>
    <property type="match status" value="1"/>
</dbReference>
<organism evidence="2 3">
    <name type="scientific">Marine Group III euryarchaeote CG-Epi1</name>
    <dbReference type="NCBI Taxonomy" id="1888995"/>
    <lineage>
        <taxon>Archaea</taxon>
        <taxon>Methanobacteriati</taxon>
        <taxon>Thermoplasmatota</taxon>
        <taxon>Thermoplasmata</taxon>
        <taxon>Candidatus Thermoprofundales</taxon>
    </lineage>
</organism>
<dbReference type="CDD" id="cd00293">
    <property type="entry name" value="USP-like"/>
    <property type="match status" value="1"/>
</dbReference>
<dbReference type="EMBL" id="MIZA01000009">
    <property type="protein sequence ID" value="OIR20689.1"/>
    <property type="molecule type" value="Genomic_DNA"/>
</dbReference>
<sequence>MFDKILLPVDPSKRLKPAREYAIALSEKLQVPLVAAFIANPKKAGTGTASLDTRDGFAALGKRQLDQIIESNQSINIKPIVMKGKRHRVLAKLVDEGIADTLILGPFRSYLSRIFTGSEVERILEYESSHAFVVREPHPLPGPGSPALVVIDGINFSDKSISSIEAFARKFGCDIELLYLGKKRINTDFMDKTVVSLREKLGEKFHITSTIIPHTFFKSRKSITNSVVESEGARIVVLPLINHLVSEFLLHQVVLDASVPVCVIR</sequence>
<evidence type="ECO:0000313" key="2">
    <source>
        <dbReference type="EMBL" id="OIR20689.1"/>
    </source>
</evidence>
<reference evidence="2 3" key="1">
    <citation type="submission" date="2016-08" db="EMBL/GenBank/DDBJ databases">
        <title>New Insights into Marine Group III Euryarchaeota, from dark to light.</title>
        <authorList>
            <person name="Haro-Moreno J.M."/>
            <person name="Rodriguez-Valera F."/>
            <person name="Lopez-Garcia P."/>
            <person name="Moreira D."/>
            <person name="Martin-Cuadrado A.B."/>
        </authorList>
    </citation>
    <scope>NUCLEOTIDE SEQUENCE [LARGE SCALE GENOMIC DNA]</scope>
    <source>
        <strain evidence="2">CG-Epi1</strain>
    </source>
</reference>
<dbReference type="Proteomes" id="UP000183080">
    <property type="component" value="Unassembled WGS sequence"/>
</dbReference>
<dbReference type="SUPFAM" id="SSF52402">
    <property type="entry name" value="Adenine nucleotide alpha hydrolases-like"/>
    <property type="match status" value="1"/>
</dbReference>
<evidence type="ECO:0000259" key="1">
    <source>
        <dbReference type="Pfam" id="PF00582"/>
    </source>
</evidence>
<feature type="domain" description="UspA" evidence="1">
    <location>
        <begin position="1"/>
        <end position="125"/>
    </location>
</feature>
<evidence type="ECO:0000313" key="3">
    <source>
        <dbReference type="Proteomes" id="UP000183080"/>
    </source>
</evidence>
<gene>
    <name evidence="2" type="ORF">BD935_04710</name>
</gene>
<dbReference type="AlphaFoldDB" id="A0A1J5TI76"/>
<dbReference type="STRING" id="1888995.BD935_04710"/>
<accession>A0A1J5TI76</accession>
<name>A0A1J5TI76_9ARCH</name>
<proteinExistence type="predicted"/>
<dbReference type="Gene3D" id="3.40.50.12370">
    <property type="match status" value="1"/>
</dbReference>
<protein>
    <recommendedName>
        <fullName evidence="1">UspA domain-containing protein</fullName>
    </recommendedName>
</protein>